<evidence type="ECO:0000313" key="2">
    <source>
        <dbReference type="EMBL" id="KAJ6805061.1"/>
    </source>
</evidence>
<dbReference type="EMBL" id="JANAVB010035619">
    <property type="protein sequence ID" value="KAJ6805061.1"/>
    <property type="molecule type" value="Genomic_DNA"/>
</dbReference>
<dbReference type="EMBL" id="JANAVB010000508">
    <property type="protein sequence ID" value="KAJ6853557.1"/>
    <property type="molecule type" value="Genomic_DNA"/>
</dbReference>
<accession>A0AAX6EMD3</accession>
<protein>
    <submittedName>
        <fullName evidence="2">Atherin-like</fullName>
    </submittedName>
</protein>
<feature type="compositionally biased region" description="Low complexity" evidence="1">
    <location>
        <begin position="79"/>
        <end position="91"/>
    </location>
</feature>
<dbReference type="AlphaFoldDB" id="A0AAX6EMD3"/>
<sequence length="91" mass="10111">MVVTQTLVQTLNYFSSSSDHETLTSKEEREEGRSRRSGRRLTSLTRTSIYGALWCPSGRREFSARWSSSGGGDDRCRRGSGTTKSTRSGSI</sequence>
<evidence type="ECO:0000313" key="4">
    <source>
        <dbReference type="Proteomes" id="UP001140949"/>
    </source>
</evidence>
<dbReference type="Proteomes" id="UP001140949">
    <property type="component" value="Unassembled WGS sequence"/>
</dbReference>
<proteinExistence type="predicted"/>
<evidence type="ECO:0000256" key="1">
    <source>
        <dbReference type="SAM" id="MobiDB-lite"/>
    </source>
</evidence>
<organism evidence="2 4">
    <name type="scientific">Iris pallida</name>
    <name type="common">Sweet iris</name>
    <dbReference type="NCBI Taxonomy" id="29817"/>
    <lineage>
        <taxon>Eukaryota</taxon>
        <taxon>Viridiplantae</taxon>
        <taxon>Streptophyta</taxon>
        <taxon>Embryophyta</taxon>
        <taxon>Tracheophyta</taxon>
        <taxon>Spermatophyta</taxon>
        <taxon>Magnoliopsida</taxon>
        <taxon>Liliopsida</taxon>
        <taxon>Asparagales</taxon>
        <taxon>Iridaceae</taxon>
        <taxon>Iridoideae</taxon>
        <taxon>Irideae</taxon>
        <taxon>Iris</taxon>
    </lineage>
</organism>
<gene>
    <name evidence="2" type="ORF">M6B38_181975</name>
    <name evidence="3" type="ORF">M6B38_249475</name>
</gene>
<reference evidence="2" key="1">
    <citation type="journal article" date="2023" name="GigaByte">
        <title>Genome assembly of the bearded iris, Iris pallida Lam.</title>
        <authorList>
            <person name="Bruccoleri R.E."/>
            <person name="Oakeley E.J."/>
            <person name="Faust A.M.E."/>
            <person name="Altorfer M."/>
            <person name="Dessus-Babus S."/>
            <person name="Burckhardt D."/>
            <person name="Oertli M."/>
            <person name="Naumann U."/>
            <person name="Petersen F."/>
            <person name="Wong J."/>
        </authorList>
    </citation>
    <scope>NUCLEOTIDE SEQUENCE</scope>
    <source>
        <strain evidence="2">GSM-AAB239-AS_SAM_17_03QT</strain>
    </source>
</reference>
<feature type="region of interest" description="Disordered" evidence="1">
    <location>
        <begin position="18"/>
        <end position="42"/>
    </location>
</feature>
<feature type="region of interest" description="Disordered" evidence="1">
    <location>
        <begin position="62"/>
        <end position="91"/>
    </location>
</feature>
<comment type="caution">
    <text evidence="2">The sequence shown here is derived from an EMBL/GenBank/DDBJ whole genome shotgun (WGS) entry which is preliminary data.</text>
</comment>
<evidence type="ECO:0000313" key="3">
    <source>
        <dbReference type="EMBL" id="KAJ6853557.1"/>
    </source>
</evidence>
<name>A0AAX6EMD3_IRIPA</name>
<feature type="compositionally biased region" description="Basic and acidic residues" evidence="1">
    <location>
        <begin position="18"/>
        <end position="34"/>
    </location>
</feature>
<keyword evidence="4" id="KW-1185">Reference proteome</keyword>
<reference evidence="2" key="2">
    <citation type="submission" date="2023-04" db="EMBL/GenBank/DDBJ databases">
        <authorList>
            <person name="Bruccoleri R.E."/>
            <person name="Oakeley E.J."/>
            <person name="Faust A.-M."/>
            <person name="Dessus-Babus S."/>
            <person name="Altorfer M."/>
            <person name="Burckhardt D."/>
            <person name="Oertli M."/>
            <person name="Naumann U."/>
            <person name="Petersen F."/>
            <person name="Wong J."/>
        </authorList>
    </citation>
    <scope>NUCLEOTIDE SEQUENCE</scope>
    <source>
        <strain evidence="2">GSM-AAB239-AS_SAM_17_03QT</strain>
        <tissue evidence="2">Leaf</tissue>
    </source>
</reference>